<accession>A0A6J7H113</accession>
<proteinExistence type="predicted"/>
<evidence type="ECO:0000313" key="2">
    <source>
        <dbReference type="EMBL" id="CAB4912688.1"/>
    </source>
</evidence>
<organism evidence="2">
    <name type="scientific">freshwater metagenome</name>
    <dbReference type="NCBI Taxonomy" id="449393"/>
    <lineage>
        <taxon>unclassified sequences</taxon>
        <taxon>metagenomes</taxon>
        <taxon>ecological metagenomes</taxon>
    </lineage>
</organism>
<feature type="compositionally biased region" description="Low complexity" evidence="1">
    <location>
        <begin position="1"/>
        <end position="16"/>
    </location>
</feature>
<feature type="region of interest" description="Disordered" evidence="1">
    <location>
        <begin position="1"/>
        <end position="45"/>
    </location>
</feature>
<evidence type="ECO:0000256" key="1">
    <source>
        <dbReference type="SAM" id="MobiDB-lite"/>
    </source>
</evidence>
<reference evidence="2" key="1">
    <citation type="submission" date="2020-05" db="EMBL/GenBank/DDBJ databases">
        <authorList>
            <person name="Chiriac C."/>
            <person name="Salcher M."/>
            <person name="Ghai R."/>
            <person name="Kavagutti S V."/>
        </authorList>
    </citation>
    <scope>NUCLEOTIDE SEQUENCE</scope>
</reference>
<name>A0A6J7H113_9ZZZZ</name>
<dbReference type="AlphaFoldDB" id="A0A6J7H113"/>
<protein>
    <submittedName>
        <fullName evidence="2">Unannotated protein</fullName>
    </submittedName>
</protein>
<dbReference type="EMBL" id="CAFBMQ010000136">
    <property type="protein sequence ID" value="CAB4912688.1"/>
    <property type="molecule type" value="Genomic_DNA"/>
</dbReference>
<sequence length="119" mass="12047">MAGDEPAAPAEPADVPNVKKQLLEAAADRADTATDAVSPSGGNPVHGIASTLATAWISTPAAGDFTDELTAIGTSIRSAFEGAADHLRSLAAAQPAMVPHDDPRGRAGSTYGRGPNRFL</sequence>
<gene>
    <name evidence="2" type="ORF">UFOPK3609_00964</name>
</gene>
<feature type="region of interest" description="Disordered" evidence="1">
    <location>
        <begin position="93"/>
        <end position="119"/>
    </location>
</feature>